<keyword evidence="3" id="KW-1185">Reference proteome</keyword>
<evidence type="ECO:0000313" key="3">
    <source>
        <dbReference type="Proteomes" id="UP000593966"/>
    </source>
</evidence>
<dbReference type="RefSeq" id="WP_180046522.1">
    <property type="nucleotide sequence ID" value="NZ_CP048659.1"/>
</dbReference>
<dbReference type="EMBL" id="CP048659">
    <property type="protein sequence ID" value="QOW44639.1"/>
    <property type="molecule type" value="Genomic_DNA"/>
</dbReference>
<reference evidence="2 3" key="1">
    <citation type="submission" date="2020-02" db="EMBL/GenBank/DDBJ databases">
        <title>Tigecycline-resistant Acinetobacter species from pigs and migratory birds.</title>
        <authorList>
            <person name="Chen C."/>
            <person name="Sun J."/>
            <person name="Liao X.-P."/>
            <person name="Liu Y.-H."/>
        </authorList>
    </citation>
    <scope>NUCLEOTIDE SEQUENCE [LARGE SCALE GENOMIC DNA]</scope>
    <source>
        <strain evidence="2 3">YH12207_T</strain>
    </source>
</reference>
<keyword evidence="1" id="KW-0732">Signal</keyword>
<proteinExistence type="predicted"/>
<dbReference type="AlphaFoldDB" id="A0A7S6VTJ8"/>
<dbReference type="Proteomes" id="UP000593966">
    <property type="component" value="Chromosome"/>
</dbReference>
<feature type="signal peptide" evidence="1">
    <location>
        <begin position="1"/>
        <end position="20"/>
    </location>
</feature>
<organism evidence="2 3">
    <name type="scientific">Acinetobacter piscicola</name>
    <dbReference type="NCBI Taxonomy" id="2006115"/>
    <lineage>
        <taxon>Bacteria</taxon>
        <taxon>Pseudomonadati</taxon>
        <taxon>Pseudomonadota</taxon>
        <taxon>Gammaproteobacteria</taxon>
        <taxon>Moraxellales</taxon>
        <taxon>Moraxellaceae</taxon>
        <taxon>Acinetobacter</taxon>
    </lineage>
</organism>
<gene>
    <name evidence="2" type="ORF">G0028_01235</name>
</gene>
<feature type="chain" id="PRO_5032530847" evidence="1">
    <location>
        <begin position="21"/>
        <end position="166"/>
    </location>
</feature>
<sequence length="166" mass="18735">MKKIICICLLFFTYHYCAFATTYPQPPQKVQSLTPQINNTSKDELAEIQTLSTNKAKDALAFQDAVIQAAQNHDQIELQALVHKMKKFVEDFNQDLDALTLKSPEANSIRSKIKQINNLGIKLSEEAVKDSPDLDNIKALQAEINELQQLLSTEIIHVQNKIDIAK</sequence>
<accession>A0A7S6VTJ8</accession>
<evidence type="ECO:0000256" key="1">
    <source>
        <dbReference type="SAM" id="SignalP"/>
    </source>
</evidence>
<protein>
    <submittedName>
        <fullName evidence="2">Uncharacterized protein</fullName>
    </submittedName>
</protein>
<name>A0A7S6VTJ8_9GAMM</name>
<evidence type="ECO:0000313" key="2">
    <source>
        <dbReference type="EMBL" id="QOW44639.1"/>
    </source>
</evidence>